<reference evidence="14" key="1">
    <citation type="submission" date="2021-12" db="EMBL/GenBank/DDBJ databases">
        <authorList>
            <person name="Veyrier F.J."/>
        </authorList>
    </citation>
    <scope>NUCLEOTIDE SEQUENCE</scope>
    <source>
        <strain evidence="14">SAG 1488-6</strain>
    </source>
</reference>
<organism evidence="14 15">
    <name type="scientific">Vitreoscilla stercoraria</name>
    <dbReference type="NCBI Taxonomy" id="61"/>
    <lineage>
        <taxon>Bacteria</taxon>
        <taxon>Pseudomonadati</taxon>
        <taxon>Pseudomonadota</taxon>
        <taxon>Betaproteobacteria</taxon>
        <taxon>Neisseriales</taxon>
        <taxon>Neisseriaceae</taxon>
        <taxon>Vitreoscilla</taxon>
    </lineage>
</organism>
<proteinExistence type="inferred from homology"/>
<dbReference type="PANTHER" id="PTHR43722:SF1">
    <property type="entry name" value="PROLINE IMINOPEPTIDASE"/>
    <property type="match status" value="1"/>
</dbReference>
<keyword evidence="6 11" id="KW-0031">Aminopeptidase</keyword>
<evidence type="ECO:0000256" key="10">
    <source>
        <dbReference type="ARBA" id="ARBA00029605"/>
    </source>
</evidence>
<sequence length="311" mass="35149">MYQVHQVNQSGLLAVSDTHQMYWEDCGNPNGKPVIFLHGGPGGGSSPATRGFFNPEVYRIIQIDQRGCGQSLPHACVEDNDTWKIVADIEALREHLGIDKWMVFGGSWGSTLSLVYAQAHPERVTELVLRGIFLFRDFESDWLYKRGGASQIFPEAWEAFEQFIAPEHRGDLIKAYHDILFGEGVSASLKIQAARQWCEWEEHIVFLNPREPDSDDAHVLAISSMENHYFYHQGFIGEDKIILNHIDKIRHIPTIIVQGRYDICTPIRSAYDLKQAFPEASLRVVIGGHSSFDTEVNKALVAATDEFAQHI</sequence>
<feature type="domain" description="AB hydrolase-1" evidence="13">
    <location>
        <begin position="32"/>
        <end position="295"/>
    </location>
</feature>
<protein>
    <recommendedName>
        <fullName evidence="5 11">Proline iminopeptidase</fullName>
        <shortName evidence="11">PIP</shortName>
        <ecNumber evidence="4 11">3.4.11.5</ecNumber>
    </recommendedName>
    <alternativeName>
        <fullName evidence="10 11">Prolyl aminopeptidase</fullName>
    </alternativeName>
</protein>
<dbReference type="EC" id="3.4.11.5" evidence="4 11"/>
<comment type="subcellular location">
    <subcellularLocation>
        <location evidence="2 11">Cytoplasm</location>
    </subcellularLocation>
</comment>
<name>A0ABY4ED48_VITST</name>
<reference evidence="14" key="2">
    <citation type="journal article" date="2022" name="Res Sq">
        <title>Evolution of multicellular longitudinally dividing oral cavity symbionts (Neisseriaceae).</title>
        <authorList>
            <person name="Nyongesa S."/>
            <person name="Weber P."/>
            <person name="Bernet E."/>
            <person name="Pullido F."/>
            <person name="Nieckarz M."/>
            <person name="Delaby M."/>
            <person name="Nieves C."/>
            <person name="Viehboeck T."/>
            <person name="Krause N."/>
            <person name="Rivera-Millot A."/>
            <person name="Nakamura A."/>
            <person name="Vischer N."/>
            <person name="VanNieuwenhze M."/>
            <person name="Brun Y."/>
            <person name="Cava F."/>
            <person name="Bulgheresi S."/>
            <person name="Veyrier F."/>
        </authorList>
    </citation>
    <scope>NUCLEOTIDE SEQUENCE</scope>
    <source>
        <strain evidence="14">SAG 1488-6</strain>
    </source>
</reference>
<evidence type="ECO:0000256" key="7">
    <source>
        <dbReference type="ARBA" id="ARBA00022490"/>
    </source>
</evidence>
<dbReference type="PIRSF" id="PIRSF006431">
    <property type="entry name" value="Pept_S33"/>
    <property type="match status" value="1"/>
</dbReference>
<evidence type="ECO:0000313" key="14">
    <source>
        <dbReference type="EMBL" id="UOO93670.1"/>
    </source>
</evidence>
<dbReference type="Gene3D" id="3.40.50.1820">
    <property type="entry name" value="alpha/beta hydrolase"/>
    <property type="match status" value="1"/>
</dbReference>
<dbReference type="InterPro" id="IPR005944">
    <property type="entry name" value="Pro_iminopeptidase"/>
</dbReference>
<comment type="catalytic activity">
    <reaction evidence="1 11 12">
        <text>Release of N-terminal proline from a peptide.</text>
        <dbReference type="EC" id="3.4.11.5"/>
    </reaction>
</comment>
<evidence type="ECO:0000256" key="11">
    <source>
        <dbReference type="PIRNR" id="PIRNR006431"/>
    </source>
</evidence>
<evidence type="ECO:0000256" key="4">
    <source>
        <dbReference type="ARBA" id="ARBA00012568"/>
    </source>
</evidence>
<dbReference type="Proteomes" id="UP000832034">
    <property type="component" value="Chromosome"/>
</dbReference>
<dbReference type="SUPFAM" id="SSF53474">
    <property type="entry name" value="alpha/beta-Hydrolases"/>
    <property type="match status" value="1"/>
</dbReference>
<evidence type="ECO:0000256" key="3">
    <source>
        <dbReference type="ARBA" id="ARBA00010088"/>
    </source>
</evidence>
<evidence type="ECO:0000256" key="2">
    <source>
        <dbReference type="ARBA" id="ARBA00004496"/>
    </source>
</evidence>
<dbReference type="GO" id="GO:0004177">
    <property type="term" value="F:aminopeptidase activity"/>
    <property type="evidence" value="ECO:0007669"/>
    <property type="project" value="UniProtKB-KW"/>
</dbReference>
<dbReference type="Pfam" id="PF00561">
    <property type="entry name" value="Abhydrolase_1"/>
    <property type="match status" value="1"/>
</dbReference>
<dbReference type="NCBIfam" id="TIGR01249">
    <property type="entry name" value="pro_imino_pep_1"/>
    <property type="match status" value="1"/>
</dbReference>
<keyword evidence="7 11" id="KW-0963">Cytoplasm</keyword>
<keyword evidence="8 11" id="KW-0645">Protease</keyword>
<dbReference type="PRINTS" id="PR00111">
    <property type="entry name" value="ABHYDROLASE"/>
</dbReference>
<gene>
    <name evidence="14" type="primary">pip</name>
    <name evidence="14" type="ORF">LVJ81_00785</name>
</gene>
<dbReference type="InterPro" id="IPR002410">
    <property type="entry name" value="Peptidase_S33"/>
</dbReference>
<accession>A0ABY4ED48</accession>
<dbReference type="RefSeq" id="WP_026353490.1">
    <property type="nucleotide sequence ID" value="NZ_CP091512.1"/>
</dbReference>
<dbReference type="InterPro" id="IPR000073">
    <property type="entry name" value="AB_hydrolase_1"/>
</dbReference>
<comment type="similarity">
    <text evidence="3 11 12">Belongs to the peptidase S33 family.</text>
</comment>
<evidence type="ECO:0000256" key="6">
    <source>
        <dbReference type="ARBA" id="ARBA00022438"/>
    </source>
</evidence>
<evidence type="ECO:0000256" key="1">
    <source>
        <dbReference type="ARBA" id="ARBA00001585"/>
    </source>
</evidence>
<dbReference type="PANTHER" id="PTHR43722">
    <property type="entry name" value="PROLINE IMINOPEPTIDASE"/>
    <property type="match status" value="1"/>
</dbReference>
<keyword evidence="15" id="KW-1185">Reference proteome</keyword>
<dbReference type="PRINTS" id="PR00793">
    <property type="entry name" value="PROAMNOPTASE"/>
</dbReference>
<dbReference type="EMBL" id="CP091512">
    <property type="protein sequence ID" value="UOO93670.1"/>
    <property type="molecule type" value="Genomic_DNA"/>
</dbReference>
<keyword evidence="9 11" id="KW-0378">Hydrolase</keyword>
<evidence type="ECO:0000256" key="8">
    <source>
        <dbReference type="ARBA" id="ARBA00022670"/>
    </source>
</evidence>
<evidence type="ECO:0000259" key="13">
    <source>
        <dbReference type="Pfam" id="PF00561"/>
    </source>
</evidence>
<evidence type="ECO:0000256" key="12">
    <source>
        <dbReference type="RuleBase" id="RU003421"/>
    </source>
</evidence>
<evidence type="ECO:0000256" key="5">
    <source>
        <dbReference type="ARBA" id="ARBA00021843"/>
    </source>
</evidence>
<dbReference type="InterPro" id="IPR029058">
    <property type="entry name" value="AB_hydrolase_fold"/>
</dbReference>
<evidence type="ECO:0000313" key="15">
    <source>
        <dbReference type="Proteomes" id="UP000832034"/>
    </source>
</evidence>
<evidence type="ECO:0000256" key="9">
    <source>
        <dbReference type="ARBA" id="ARBA00022801"/>
    </source>
</evidence>